<dbReference type="OrthoDB" id="60204at2759"/>
<reference evidence="1 2" key="2">
    <citation type="journal article" date="2012" name="PLoS Pathog.">
        <title>Diverse lifestyles and strategies of plant pathogenesis encoded in the genomes of eighteen Dothideomycetes fungi.</title>
        <authorList>
            <person name="Ohm R.A."/>
            <person name="Feau N."/>
            <person name="Henrissat B."/>
            <person name="Schoch C.L."/>
            <person name="Horwitz B.A."/>
            <person name="Barry K.W."/>
            <person name="Condon B.J."/>
            <person name="Copeland A.C."/>
            <person name="Dhillon B."/>
            <person name="Glaser F."/>
            <person name="Hesse C.N."/>
            <person name="Kosti I."/>
            <person name="LaButti K."/>
            <person name="Lindquist E.A."/>
            <person name="Lucas S."/>
            <person name="Salamov A.A."/>
            <person name="Bradshaw R.E."/>
            <person name="Ciuffetti L."/>
            <person name="Hamelin R.C."/>
            <person name="Kema G.H.J."/>
            <person name="Lawrence C."/>
            <person name="Scott J.A."/>
            <person name="Spatafora J.W."/>
            <person name="Turgeon B.G."/>
            <person name="de Wit P.J.G.M."/>
            <person name="Zhong S."/>
            <person name="Goodwin S.B."/>
            <person name="Grigoriev I.V."/>
        </authorList>
    </citation>
    <scope>NUCLEOTIDE SEQUENCE [LARGE SCALE GENOMIC DNA]</scope>
    <source>
        <strain evidence="2">NZE10 / CBS 128990</strain>
    </source>
</reference>
<name>N1PHL3_DOTSN</name>
<organism evidence="1 2">
    <name type="scientific">Dothistroma septosporum (strain NZE10 / CBS 128990)</name>
    <name type="common">Red band needle blight fungus</name>
    <name type="synonym">Mycosphaerella pini</name>
    <dbReference type="NCBI Taxonomy" id="675120"/>
    <lineage>
        <taxon>Eukaryota</taxon>
        <taxon>Fungi</taxon>
        <taxon>Dikarya</taxon>
        <taxon>Ascomycota</taxon>
        <taxon>Pezizomycotina</taxon>
        <taxon>Dothideomycetes</taxon>
        <taxon>Dothideomycetidae</taxon>
        <taxon>Mycosphaerellales</taxon>
        <taxon>Mycosphaerellaceae</taxon>
        <taxon>Dothistroma</taxon>
    </lineage>
</organism>
<evidence type="ECO:0000313" key="1">
    <source>
        <dbReference type="EMBL" id="EME41862.1"/>
    </source>
</evidence>
<protein>
    <submittedName>
        <fullName evidence="1">Uncharacterized protein</fullName>
    </submittedName>
</protein>
<evidence type="ECO:0000313" key="2">
    <source>
        <dbReference type="Proteomes" id="UP000016933"/>
    </source>
</evidence>
<keyword evidence="2" id="KW-1185">Reference proteome</keyword>
<dbReference type="EMBL" id="KB446542">
    <property type="protein sequence ID" value="EME41862.1"/>
    <property type="molecule type" value="Genomic_DNA"/>
</dbReference>
<dbReference type="Proteomes" id="UP000016933">
    <property type="component" value="Unassembled WGS sequence"/>
</dbReference>
<gene>
    <name evidence="1" type="ORF">DOTSEDRAFT_26976</name>
</gene>
<dbReference type="AlphaFoldDB" id="N1PHL3"/>
<proteinExistence type="predicted"/>
<sequence length="139" mass="16066">MATADMLDGTGARVANTYELLEAILLHIPQYLNGTLILAKATSKSFAAVITRSKNIQKRLLIDLPVDHDSVGIMRWAPKFYETIVTMRYKSSHDRLHARAVIDLERLRNTEDAFHLNSSWRDRWLVRESTKRVTMEKRI</sequence>
<accession>N1PHL3</accession>
<reference evidence="2" key="1">
    <citation type="journal article" date="2012" name="PLoS Genet.">
        <title>The genomes of the fungal plant pathogens Cladosporium fulvum and Dothistroma septosporum reveal adaptation to different hosts and lifestyles but also signatures of common ancestry.</title>
        <authorList>
            <person name="de Wit P.J.G.M."/>
            <person name="van der Burgt A."/>
            <person name="Oekmen B."/>
            <person name="Stergiopoulos I."/>
            <person name="Abd-Elsalam K.A."/>
            <person name="Aerts A.L."/>
            <person name="Bahkali A.H."/>
            <person name="Beenen H.G."/>
            <person name="Chettri P."/>
            <person name="Cox M.P."/>
            <person name="Datema E."/>
            <person name="de Vries R.P."/>
            <person name="Dhillon B."/>
            <person name="Ganley A.R."/>
            <person name="Griffiths S.A."/>
            <person name="Guo Y."/>
            <person name="Hamelin R.C."/>
            <person name="Henrissat B."/>
            <person name="Kabir M.S."/>
            <person name="Jashni M.K."/>
            <person name="Kema G."/>
            <person name="Klaubauf S."/>
            <person name="Lapidus A."/>
            <person name="Levasseur A."/>
            <person name="Lindquist E."/>
            <person name="Mehrabi R."/>
            <person name="Ohm R.A."/>
            <person name="Owen T.J."/>
            <person name="Salamov A."/>
            <person name="Schwelm A."/>
            <person name="Schijlen E."/>
            <person name="Sun H."/>
            <person name="van den Burg H.A."/>
            <person name="van Ham R.C.H.J."/>
            <person name="Zhang S."/>
            <person name="Goodwin S.B."/>
            <person name="Grigoriev I.V."/>
            <person name="Collemare J."/>
            <person name="Bradshaw R.E."/>
        </authorList>
    </citation>
    <scope>NUCLEOTIDE SEQUENCE [LARGE SCALE GENOMIC DNA]</scope>
    <source>
        <strain evidence="2">NZE10 / CBS 128990</strain>
    </source>
</reference>
<dbReference type="HOGENOM" id="CLU_1845056_0_0_1"/>